<evidence type="ECO:0000256" key="2">
    <source>
        <dbReference type="ARBA" id="ARBA00023125"/>
    </source>
</evidence>
<dbReference type="EMBL" id="JACHVY010000001">
    <property type="protein sequence ID" value="MBB2899311.1"/>
    <property type="molecule type" value="Genomic_DNA"/>
</dbReference>
<dbReference type="InterPro" id="IPR001647">
    <property type="entry name" value="HTH_TetR"/>
</dbReference>
<keyword evidence="2" id="KW-0238">DNA-binding</keyword>
<dbReference type="RefSeq" id="WP_183389993.1">
    <property type="nucleotide sequence ID" value="NZ_JACHVY010000001.1"/>
</dbReference>
<name>A0A7W4XUT7_KINRA</name>
<dbReference type="SUPFAM" id="SSF46689">
    <property type="entry name" value="Homeodomain-like"/>
    <property type="match status" value="1"/>
</dbReference>
<evidence type="ECO:0000256" key="1">
    <source>
        <dbReference type="ARBA" id="ARBA00023015"/>
    </source>
</evidence>
<dbReference type="Gene3D" id="1.10.357.10">
    <property type="entry name" value="Tetracycline Repressor, domain 2"/>
    <property type="match status" value="1"/>
</dbReference>
<dbReference type="Gene3D" id="1.10.10.60">
    <property type="entry name" value="Homeodomain-like"/>
    <property type="match status" value="1"/>
</dbReference>
<organism evidence="6 7">
    <name type="scientific">Kineococcus radiotolerans</name>
    <dbReference type="NCBI Taxonomy" id="131568"/>
    <lineage>
        <taxon>Bacteria</taxon>
        <taxon>Bacillati</taxon>
        <taxon>Actinomycetota</taxon>
        <taxon>Actinomycetes</taxon>
        <taxon>Kineosporiales</taxon>
        <taxon>Kineosporiaceae</taxon>
        <taxon>Kineococcus</taxon>
    </lineage>
</organism>
<evidence type="ECO:0000259" key="4">
    <source>
        <dbReference type="Pfam" id="PF00440"/>
    </source>
</evidence>
<evidence type="ECO:0000313" key="7">
    <source>
        <dbReference type="Proteomes" id="UP000533269"/>
    </source>
</evidence>
<dbReference type="Pfam" id="PF00440">
    <property type="entry name" value="TetR_N"/>
    <property type="match status" value="1"/>
</dbReference>
<comment type="caution">
    <text evidence="6">The sequence shown here is derived from an EMBL/GenBank/DDBJ whole genome shotgun (WGS) entry which is preliminary data.</text>
</comment>
<dbReference type="Proteomes" id="UP000533269">
    <property type="component" value="Unassembled WGS sequence"/>
</dbReference>
<dbReference type="Pfam" id="PF13305">
    <property type="entry name" value="TetR_C_33"/>
    <property type="match status" value="1"/>
</dbReference>
<reference evidence="6 7" key="1">
    <citation type="submission" date="2020-08" db="EMBL/GenBank/DDBJ databases">
        <title>The Agave Microbiome: Exploring the role of microbial communities in plant adaptations to desert environments.</title>
        <authorList>
            <person name="Partida-Martinez L.P."/>
        </authorList>
    </citation>
    <scope>NUCLEOTIDE SEQUENCE [LARGE SCALE GENOMIC DNA]</scope>
    <source>
        <strain evidence="6 7">AS2.23</strain>
    </source>
</reference>
<dbReference type="InterPro" id="IPR025996">
    <property type="entry name" value="MT1864/Rv1816-like_C"/>
</dbReference>
<sequence length="194" mass="21171">MPRAGLDAATVTRAAAEVVDDVGYAGLTMGLVADRLGVRAPSLYKHVAGQADLSRRIAVLAVTEIGDALRDALQGKSERQALEAAAHATRRYARNFPGRFAATLYTTATDLEDPLHLAWLRVIESHSAILSGYEIQEEDSRHALQMLRSFLDGFSLIEPAGDLHTEDEIDASFRWLIAFIDRGLRELSDPSRGA</sequence>
<protein>
    <submittedName>
        <fullName evidence="6">AcrR family transcriptional regulator</fullName>
    </submittedName>
</protein>
<dbReference type="GO" id="GO:0003677">
    <property type="term" value="F:DNA binding"/>
    <property type="evidence" value="ECO:0007669"/>
    <property type="project" value="UniProtKB-KW"/>
</dbReference>
<dbReference type="InterPro" id="IPR036271">
    <property type="entry name" value="Tet_transcr_reg_TetR-rel_C_sf"/>
</dbReference>
<dbReference type="AlphaFoldDB" id="A0A7W4XUT7"/>
<reference evidence="6 7" key="2">
    <citation type="submission" date="2020-08" db="EMBL/GenBank/DDBJ databases">
        <authorList>
            <person name="Partida-Martinez L."/>
            <person name="Huntemann M."/>
            <person name="Clum A."/>
            <person name="Wang J."/>
            <person name="Palaniappan K."/>
            <person name="Ritter S."/>
            <person name="Chen I.-M."/>
            <person name="Stamatis D."/>
            <person name="Reddy T."/>
            <person name="O'Malley R."/>
            <person name="Daum C."/>
            <person name="Shapiro N."/>
            <person name="Ivanova N."/>
            <person name="Kyrpides N."/>
            <person name="Woyke T."/>
        </authorList>
    </citation>
    <scope>NUCLEOTIDE SEQUENCE [LARGE SCALE GENOMIC DNA]</scope>
    <source>
        <strain evidence="6 7">AS2.23</strain>
    </source>
</reference>
<feature type="domain" description="HTH tetR-type" evidence="4">
    <location>
        <begin position="13"/>
        <end position="46"/>
    </location>
</feature>
<accession>A0A7W4XUT7</accession>
<keyword evidence="3" id="KW-0804">Transcription</keyword>
<gene>
    <name evidence="6" type="ORF">FHR75_000099</name>
</gene>
<evidence type="ECO:0000256" key="3">
    <source>
        <dbReference type="ARBA" id="ARBA00023163"/>
    </source>
</evidence>
<proteinExistence type="predicted"/>
<dbReference type="SUPFAM" id="SSF48498">
    <property type="entry name" value="Tetracyclin repressor-like, C-terminal domain"/>
    <property type="match status" value="1"/>
</dbReference>
<evidence type="ECO:0000259" key="5">
    <source>
        <dbReference type="Pfam" id="PF13305"/>
    </source>
</evidence>
<evidence type="ECO:0000313" key="6">
    <source>
        <dbReference type="EMBL" id="MBB2899311.1"/>
    </source>
</evidence>
<keyword evidence="1" id="KW-0805">Transcription regulation</keyword>
<feature type="domain" description="HTH-type transcriptional regulator MT1864/Rv1816-like C-terminal" evidence="5">
    <location>
        <begin position="82"/>
        <end position="178"/>
    </location>
</feature>
<dbReference type="InterPro" id="IPR009057">
    <property type="entry name" value="Homeodomain-like_sf"/>
</dbReference>